<dbReference type="EMBL" id="QHCR01000007">
    <property type="protein sequence ID" value="RHX78487.1"/>
    <property type="molecule type" value="Genomic_DNA"/>
</dbReference>
<protein>
    <recommendedName>
        <fullName evidence="3">6-bladed beta-propeller</fullName>
    </recommendedName>
</protein>
<evidence type="ECO:0000313" key="2">
    <source>
        <dbReference type="Proteomes" id="UP000285569"/>
    </source>
</evidence>
<dbReference type="Proteomes" id="UP000285569">
    <property type="component" value="Unassembled WGS sequence"/>
</dbReference>
<comment type="caution">
    <text evidence="1">The sequence shown here is derived from an EMBL/GenBank/DDBJ whole genome shotgun (WGS) entry which is preliminary data.</text>
</comment>
<reference evidence="2" key="1">
    <citation type="submission" date="2018-05" db="EMBL/GenBank/DDBJ databases">
        <title>Leptospira yasudae sp. nov. and Leptospira stimsonii sp. nov., two pathogenic species of the genus Leptospira isolated from environmental sources.</title>
        <authorList>
            <person name="Casanovas-Massana A."/>
            <person name="Hamond C."/>
            <person name="Santos L.A."/>
            <person name="Hacker K.P."/>
            <person name="Balassiano I."/>
            <person name="Medeiros M.A."/>
            <person name="Reis M.G."/>
            <person name="Ko A.I."/>
            <person name="Wunder E.A."/>
        </authorList>
    </citation>
    <scope>NUCLEOTIDE SEQUENCE [LARGE SCALE GENOMIC DNA]</scope>
    <source>
        <strain evidence="2">B21</strain>
    </source>
</reference>
<gene>
    <name evidence="1" type="ORF">DLM77_15405</name>
</gene>
<accession>A0ABX9M0D2</accession>
<name>A0ABX9M0D2_9LEPT</name>
<sequence>MENVGFLYTRNLNFPELRRIQDFSIVHLVDAIRDVGLAPYDVNLFILDSPKGNILYSTSTNTIKYFHDNRLENYRQIYVLPSGKIVLVSSDYFLDFCYSFTSAGTIAYASGCTKSNIGAIALFEFKPDSNEILILNQSKQLRLLNASSNSVNSFNLNPQPMDVFSIAYNNGYLGVLENKGSKLSLYLEGGGKFTFADSKEDFTFVTSKGISYQTTQFLSLAIGSSGMVYAVSPSDDSVYSFDTELRIKDVYEFLPAVRPYRKILRPEKILISKKNEFLYVSNRSALEVLKDAKANPTKDIQWSIPVQSDSIETVFKNLINSKQYNPQLSIFDQPGIKEIVQSWKGSL</sequence>
<dbReference type="NCBIfam" id="NF047521">
    <property type="entry name" value="LIC_11904_fam"/>
    <property type="match status" value="1"/>
</dbReference>
<proteinExistence type="predicted"/>
<dbReference type="SUPFAM" id="SSF101898">
    <property type="entry name" value="NHL repeat"/>
    <property type="match status" value="1"/>
</dbReference>
<organism evidence="1 2">
    <name type="scientific">Leptospira yasudae</name>
    <dbReference type="NCBI Taxonomy" id="2202201"/>
    <lineage>
        <taxon>Bacteria</taxon>
        <taxon>Pseudomonadati</taxon>
        <taxon>Spirochaetota</taxon>
        <taxon>Spirochaetia</taxon>
        <taxon>Leptospirales</taxon>
        <taxon>Leptospiraceae</taxon>
        <taxon>Leptospira</taxon>
    </lineage>
</organism>
<reference evidence="1 2" key="2">
    <citation type="journal article" date="2020" name="Int. J. Syst. Evol. Microbiol.">
        <title>Leptospira yasudae sp. nov. and Leptospira stimsonii sp. nov., two new species of the pathogenic group isolated from environmental sources.</title>
        <authorList>
            <person name="Casanovas-Massana A."/>
            <person name="Hamond C."/>
            <person name="Santos L.A."/>
            <person name="de Oliveira D."/>
            <person name="Hacker K.P."/>
            <person name="Balassiano I."/>
            <person name="Costa F."/>
            <person name="Medeiros M.A."/>
            <person name="Reis M.G."/>
            <person name="Ko A.I."/>
            <person name="Wunder E.A."/>
        </authorList>
    </citation>
    <scope>NUCLEOTIDE SEQUENCE [LARGE SCALE GENOMIC DNA]</scope>
    <source>
        <strain evidence="1 2">B21</strain>
    </source>
</reference>
<evidence type="ECO:0008006" key="3">
    <source>
        <dbReference type="Google" id="ProtNLM"/>
    </source>
</evidence>
<evidence type="ECO:0000313" key="1">
    <source>
        <dbReference type="EMBL" id="RHX78487.1"/>
    </source>
</evidence>
<keyword evidence="2" id="KW-1185">Reference proteome</keyword>